<feature type="region of interest" description="Disordered" evidence="1">
    <location>
        <begin position="415"/>
        <end position="463"/>
    </location>
</feature>
<evidence type="ECO:0000256" key="1">
    <source>
        <dbReference type="SAM" id="MobiDB-lite"/>
    </source>
</evidence>
<feature type="compositionally biased region" description="Low complexity" evidence="1">
    <location>
        <begin position="558"/>
        <end position="570"/>
    </location>
</feature>
<dbReference type="AlphaFoldDB" id="A0A4Q9MA87"/>
<feature type="compositionally biased region" description="Low complexity" evidence="1">
    <location>
        <begin position="656"/>
        <end position="665"/>
    </location>
</feature>
<evidence type="ECO:0000313" key="2">
    <source>
        <dbReference type="EMBL" id="TBU24100.1"/>
    </source>
</evidence>
<feature type="compositionally biased region" description="Low complexity" evidence="1">
    <location>
        <begin position="170"/>
        <end position="179"/>
    </location>
</feature>
<feature type="compositionally biased region" description="Pro residues" evidence="1">
    <location>
        <begin position="571"/>
        <end position="582"/>
    </location>
</feature>
<feature type="region of interest" description="Disordered" evidence="1">
    <location>
        <begin position="642"/>
        <end position="676"/>
    </location>
</feature>
<feature type="compositionally biased region" description="Basic and acidic residues" evidence="1">
    <location>
        <begin position="667"/>
        <end position="676"/>
    </location>
</feature>
<feature type="compositionally biased region" description="Pro residues" evidence="1">
    <location>
        <begin position="596"/>
        <end position="612"/>
    </location>
</feature>
<protein>
    <submittedName>
        <fullName evidence="2">Uncharacterized protein</fullName>
    </submittedName>
</protein>
<accession>A0A4Q9MA87</accession>
<sequence length="739" mass="79949">MQSHFTKRSLPSPRELDAKLELLQELGYVDRFYLEDDDTHTGNPVFLDNADRWVETEYEWALEEAAEPIAGVPDFFDAEEDEEACLPCVYDPTFFAGRQPMASATRSRSQSLSQPLRTGSDKYGLIGGGTCLSGARRDVLASDKAEITDWGLARLRRLPTFDSPLPSIPPLRLRNRPSLPIVPPSSPVQMSALSSPGNSPSIPIGVTRGEIRQTPPSSPRLAGSPRSRTFPRSHGSPPATRPAAHRHATFPSISSTLSLLEERESEADKRSAVYVHDGDPQPLPQSATKSVGRGRSSSATIASGGRLSSSFPISSSPRRKQRPALPALSTSASSPQLRRLAELASTPSPSFSACSPLLPSLMSDTADTPQSDDMVSPGEAITSPPLESPEEATVEPGLASRWSLDSVASRPRITQMALDDGSASPASKTRKRDRLLSLISGRTRSGSVTKPLPPPNTPRASSDVVDIYRIDARDALSPIVSSPSRSTFPMPPRIQQAPSLSSTDSSNTSSASNLATPVEPVYPGSSDPFAMDSPSCMPEYLEEEEGSPVFADNPYIAPESPLLLPESPVSSVPPLPLSPPGPLRLHIDDDLSMSPSSPPPQPTLPLPSPSTPSPSFLVPSPRPQSFFATITGRQKRRKKKLVISGAPLEIGQPRASSSVSPTQSSDDLQHRQQEQQRRMQNVVKWCESFGPLRKIETKEDGSLHVYWKDWEVADRVCRIQAQVVIKDVGRVSLAWSYIS</sequence>
<dbReference type="EMBL" id="ML143487">
    <property type="protein sequence ID" value="TBU24100.1"/>
    <property type="molecule type" value="Genomic_DNA"/>
</dbReference>
<feature type="compositionally biased region" description="Low complexity" evidence="1">
    <location>
        <begin position="499"/>
        <end position="515"/>
    </location>
</feature>
<gene>
    <name evidence="2" type="ORF">BD311DRAFT_741979</name>
</gene>
<organism evidence="2">
    <name type="scientific">Dichomitus squalens</name>
    <dbReference type="NCBI Taxonomy" id="114155"/>
    <lineage>
        <taxon>Eukaryota</taxon>
        <taxon>Fungi</taxon>
        <taxon>Dikarya</taxon>
        <taxon>Basidiomycota</taxon>
        <taxon>Agaricomycotina</taxon>
        <taxon>Agaricomycetes</taxon>
        <taxon>Polyporales</taxon>
        <taxon>Polyporaceae</taxon>
        <taxon>Dichomitus</taxon>
    </lineage>
</organism>
<dbReference type="OrthoDB" id="3071736at2759"/>
<proteinExistence type="predicted"/>
<feature type="region of interest" description="Disordered" evidence="1">
    <location>
        <begin position="164"/>
        <end position="397"/>
    </location>
</feature>
<reference evidence="2" key="1">
    <citation type="submission" date="2019-01" db="EMBL/GenBank/DDBJ databases">
        <title>Draft genome sequences of three monokaryotic isolates of the white-rot basidiomycete fungus Dichomitus squalens.</title>
        <authorList>
            <consortium name="DOE Joint Genome Institute"/>
            <person name="Lopez S.C."/>
            <person name="Andreopoulos B."/>
            <person name="Pangilinan J."/>
            <person name="Lipzen A."/>
            <person name="Riley R."/>
            <person name="Ahrendt S."/>
            <person name="Ng V."/>
            <person name="Barry K."/>
            <person name="Daum C."/>
            <person name="Grigoriev I.V."/>
            <person name="Hilden K.S."/>
            <person name="Makela M.R."/>
            <person name="de Vries R.P."/>
        </authorList>
    </citation>
    <scope>NUCLEOTIDE SEQUENCE [LARGE SCALE GENOMIC DNA]</scope>
    <source>
        <strain evidence="2">OM18370.1</strain>
    </source>
</reference>
<feature type="compositionally biased region" description="Low complexity" evidence="1">
    <location>
        <begin position="323"/>
        <end position="337"/>
    </location>
</feature>
<name>A0A4Q9MA87_9APHY</name>
<feature type="region of interest" description="Disordered" evidence="1">
    <location>
        <begin position="478"/>
        <end position="623"/>
    </location>
</feature>
<feature type="compositionally biased region" description="Polar residues" evidence="1">
    <location>
        <begin position="362"/>
        <end position="373"/>
    </location>
</feature>
<feature type="compositionally biased region" description="Low complexity" evidence="1">
    <location>
        <begin position="194"/>
        <end position="205"/>
    </location>
</feature>
<feature type="compositionally biased region" description="Basic and acidic residues" evidence="1">
    <location>
        <begin position="260"/>
        <end position="279"/>
    </location>
</feature>
<feature type="compositionally biased region" description="Low complexity" evidence="1">
    <location>
        <begin position="303"/>
        <end position="316"/>
    </location>
</feature>
<feature type="region of interest" description="Disordered" evidence="1">
    <location>
        <begin position="100"/>
        <end position="119"/>
    </location>
</feature>
<feature type="compositionally biased region" description="Low complexity" evidence="1">
    <location>
        <begin position="106"/>
        <end position="117"/>
    </location>
</feature>
<dbReference type="Proteomes" id="UP000292957">
    <property type="component" value="Unassembled WGS sequence"/>
</dbReference>
<feature type="compositionally biased region" description="Polar residues" evidence="1">
    <location>
        <begin position="284"/>
        <end position="301"/>
    </location>
</feature>